<dbReference type="Proteomes" id="UP001154322">
    <property type="component" value="Unassembled WGS sequence"/>
</dbReference>
<feature type="region of interest" description="Disordered" evidence="1">
    <location>
        <begin position="35"/>
        <end position="57"/>
    </location>
</feature>
<protein>
    <submittedName>
        <fullName evidence="3">Uncharacterized protein</fullName>
    </submittedName>
</protein>
<evidence type="ECO:0000256" key="1">
    <source>
        <dbReference type="SAM" id="MobiDB-lite"/>
    </source>
</evidence>
<keyword evidence="2" id="KW-0732">Signal</keyword>
<keyword evidence="4" id="KW-1185">Reference proteome</keyword>
<evidence type="ECO:0000313" key="3">
    <source>
        <dbReference type="EMBL" id="CAH8246440.1"/>
    </source>
</evidence>
<evidence type="ECO:0000313" key="4">
    <source>
        <dbReference type="Proteomes" id="UP001154322"/>
    </source>
</evidence>
<dbReference type="EMBL" id="CALYLO010000005">
    <property type="protein sequence ID" value="CAH8246440.1"/>
    <property type="molecule type" value="Genomic_DNA"/>
</dbReference>
<proteinExistence type="predicted"/>
<name>A0ABN8UA88_9BACL</name>
<sequence length="214" mass="24265">MKTSLKSFLSILMITFAAVTPQSLAYALSPHNKQQLDNLEPPSPVTLPNPPFQQSQPPENLLPISDVMKKGKPIAYDVIADLPQWNRPSYLPYWHSTYGRWSYVPNRIHFAKHRLFTSPTNASALYDFIHNVGIVKEMENAYNQLSSLQLDKILVVVMNTEIKKIRFHNRQVVIEGKPVHSGLKIVTIDNPAPGKSIYFQLSTSTGDEIDYSIF</sequence>
<gene>
    <name evidence="3" type="ORF">WJ0W_003675</name>
</gene>
<accession>A0ABN8UA88</accession>
<evidence type="ECO:0000256" key="2">
    <source>
        <dbReference type="SAM" id="SignalP"/>
    </source>
</evidence>
<feature type="signal peptide" evidence="2">
    <location>
        <begin position="1"/>
        <end position="25"/>
    </location>
</feature>
<reference evidence="3" key="1">
    <citation type="submission" date="2022-06" db="EMBL/GenBank/DDBJ databases">
        <authorList>
            <person name="Dietemann V."/>
            <person name="Ory F."/>
            <person name="Dainat B."/>
            <person name="Oberhansli S."/>
        </authorList>
    </citation>
    <scope>NUCLEOTIDE SEQUENCE</scope>
    <source>
        <strain evidence="3">Ena-SAMPLE-TAB-26-04-2022-14:26:32:270-5432</strain>
    </source>
</reference>
<feature type="compositionally biased region" description="Pro residues" evidence="1">
    <location>
        <begin position="41"/>
        <end position="51"/>
    </location>
</feature>
<dbReference type="RefSeq" id="WP_213430083.1">
    <property type="nucleotide sequence ID" value="NZ_AP031286.1"/>
</dbReference>
<organism evidence="3 4">
    <name type="scientific">Paenibacillus melissococcoides</name>
    <dbReference type="NCBI Taxonomy" id="2912268"/>
    <lineage>
        <taxon>Bacteria</taxon>
        <taxon>Bacillati</taxon>
        <taxon>Bacillota</taxon>
        <taxon>Bacilli</taxon>
        <taxon>Bacillales</taxon>
        <taxon>Paenibacillaceae</taxon>
        <taxon>Paenibacillus</taxon>
    </lineage>
</organism>
<feature type="chain" id="PRO_5046459956" evidence="2">
    <location>
        <begin position="26"/>
        <end position="214"/>
    </location>
</feature>
<comment type="caution">
    <text evidence="3">The sequence shown here is derived from an EMBL/GenBank/DDBJ whole genome shotgun (WGS) entry which is preliminary data.</text>
</comment>